<dbReference type="SUPFAM" id="SSF109854">
    <property type="entry name" value="DinB/YfiT-like putative metalloenzymes"/>
    <property type="match status" value="1"/>
</dbReference>
<feature type="domain" description="Mycothiol-dependent maleylpyruvate isomerase metal-binding" evidence="2">
    <location>
        <begin position="29"/>
        <end position="171"/>
    </location>
</feature>
<protein>
    <submittedName>
        <fullName evidence="3">TIGR03084 family metal-binding protein</fullName>
    </submittedName>
</protein>
<dbReference type="InterPro" id="IPR034660">
    <property type="entry name" value="DinB/YfiT-like"/>
</dbReference>
<evidence type="ECO:0000313" key="4">
    <source>
        <dbReference type="Proteomes" id="UP001500928"/>
    </source>
</evidence>
<dbReference type="InterPro" id="IPR017517">
    <property type="entry name" value="Maleyloyr_isom"/>
</dbReference>
<evidence type="ECO:0000256" key="1">
    <source>
        <dbReference type="SAM" id="MobiDB-lite"/>
    </source>
</evidence>
<dbReference type="Gene3D" id="1.20.120.450">
    <property type="entry name" value="dinb family like domain"/>
    <property type="match status" value="1"/>
</dbReference>
<dbReference type="Proteomes" id="UP001500928">
    <property type="component" value="Unassembled WGS sequence"/>
</dbReference>
<gene>
    <name evidence="3" type="ORF">GCM10023200_46490</name>
</gene>
<dbReference type="EMBL" id="BAABHO010000046">
    <property type="protein sequence ID" value="GAA4803877.1"/>
    <property type="molecule type" value="Genomic_DNA"/>
</dbReference>
<keyword evidence="4" id="KW-1185">Reference proteome</keyword>
<comment type="caution">
    <text evidence="3">The sequence shown here is derived from an EMBL/GenBank/DDBJ whole genome shotgun (WGS) entry which is preliminary data.</text>
</comment>
<dbReference type="RefSeq" id="WP_345421112.1">
    <property type="nucleotide sequence ID" value="NZ_BAABHO010000046.1"/>
</dbReference>
<proteinExistence type="predicted"/>
<dbReference type="NCBIfam" id="TIGR03083">
    <property type="entry name" value="maleylpyruvate isomerase family mycothiol-dependent enzyme"/>
    <property type="match status" value="1"/>
</dbReference>
<organism evidence="3 4">
    <name type="scientific">Actinomycetospora chlora</name>
    <dbReference type="NCBI Taxonomy" id="663608"/>
    <lineage>
        <taxon>Bacteria</taxon>
        <taxon>Bacillati</taxon>
        <taxon>Actinomycetota</taxon>
        <taxon>Actinomycetes</taxon>
        <taxon>Pseudonocardiales</taxon>
        <taxon>Pseudonocardiaceae</taxon>
        <taxon>Actinomycetospora</taxon>
    </lineage>
</organism>
<feature type="compositionally biased region" description="Low complexity" evidence="1">
    <location>
        <begin position="1"/>
        <end position="16"/>
    </location>
</feature>
<reference evidence="4" key="1">
    <citation type="journal article" date="2019" name="Int. J. Syst. Evol. Microbiol.">
        <title>The Global Catalogue of Microorganisms (GCM) 10K type strain sequencing project: providing services to taxonomists for standard genome sequencing and annotation.</title>
        <authorList>
            <consortium name="The Broad Institute Genomics Platform"/>
            <consortium name="The Broad Institute Genome Sequencing Center for Infectious Disease"/>
            <person name="Wu L."/>
            <person name="Ma J."/>
        </authorList>
    </citation>
    <scope>NUCLEOTIDE SEQUENCE [LARGE SCALE GENOMIC DNA]</scope>
    <source>
        <strain evidence="4">JCM 17979</strain>
    </source>
</reference>
<name>A0ABP9C2Z9_9PSEU</name>
<sequence>MTTAATTVARTPPRTSTLDRPTADRLAATEYERFAALLAGLNADQWAAPTVCTGWDVRAVAAHCLGMVDMIATTREMVRQNLTATVRSRRRGTEFIDELTGLQVEERADTDGPTIAAAYAERAPRAARSRARASSLTRRMTMTGAPGDVWTMGYLWETILTRDPWMHRIDITDACGATLDLTPEHDGVLVDDVVGEWASRHGQPFRLELTGPAGGHWSRGAGGPELSHDAVDFCRRLSGRAPAEGLLETQVPF</sequence>
<dbReference type="InterPro" id="IPR024344">
    <property type="entry name" value="MDMPI_metal-binding"/>
</dbReference>
<dbReference type="Pfam" id="PF11716">
    <property type="entry name" value="MDMPI_N"/>
    <property type="match status" value="1"/>
</dbReference>
<evidence type="ECO:0000259" key="2">
    <source>
        <dbReference type="Pfam" id="PF11716"/>
    </source>
</evidence>
<evidence type="ECO:0000313" key="3">
    <source>
        <dbReference type="EMBL" id="GAA4803877.1"/>
    </source>
</evidence>
<feature type="region of interest" description="Disordered" evidence="1">
    <location>
        <begin position="1"/>
        <end position="22"/>
    </location>
</feature>
<accession>A0ABP9C2Z9</accession>